<comment type="caution">
    <text evidence="2">The sequence shown here is derived from an EMBL/GenBank/DDBJ whole genome shotgun (WGS) entry which is preliminary data.</text>
</comment>
<dbReference type="OrthoDB" id="8197637at2759"/>
<protein>
    <submittedName>
        <fullName evidence="2">Uncharacterized protein</fullName>
    </submittedName>
</protein>
<name>A0A9Q0MXY1_9DIPT</name>
<evidence type="ECO:0000313" key="3">
    <source>
        <dbReference type="Proteomes" id="UP001151699"/>
    </source>
</evidence>
<keyword evidence="1" id="KW-0472">Membrane</keyword>
<organism evidence="2 3">
    <name type="scientific">Pseudolycoriella hygida</name>
    <dbReference type="NCBI Taxonomy" id="35572"/>
    <lineage>
        <taxon>Eukaryota</taxon>
        <taxon>Metazoa</taxon>
        <taxon>Ecdysozoa</taxon>
        <taxon>Arthropoda</taxon>
        <taxon>Hexapoda</taxon>
        <taxon>Insecta</taxon>
        <taxon>Pterygota</taxon>
        <taxon>Neoptera</taxon>
        <taxon>Endopterygota</taxon>
        <taxon>Diptera</taxon>
        <taxon>Nematocera</taxon>
        <taxon>Sciaroidea</taxon>
        <taxon>Sciaridae</taxon>
        <taxon>Pseudolycoriella</taxon>
    </lineage>
</organism>
<accession>A0A9Q0MXY1</accession>
<proteinExistence type="predicted"/>
<sequence length="93" mass="10667">MAISVHDEPVWNLERRESSGCLFWSRQSSKVKFLCDVTVLEYIQHPDEHNHDFSKEDKSSMVDKIENFMVVFGTCIAAIAITTFIPWLLFGGS</sequence>
<dbReference type="EMBL" id="WJQU01000003">
    <property type="protein sequence ID" value="KAJ6639110.1"/>
    <property type="molecule type" value="Genomic_DNA"/>
</dbReference>
<keyword evidence="3" id="KW-1185">Reference proteome</keyword>
<dbReference type="AlphaFoldDB" id="A0A9Q0MXY1"/>
<feature type="transmembrane region" description="Helical" evidence="1">
    <location>
        <begin position="68"/>
        <end position="90"/>
    </location>
</feature>
<gene>
    <name evidence="2" type="ORF">Bhyg_11849</name>
</gene>
<evidence type="ECO:0000256" key="1">
    <source>
        <dbReference type="SAM" id="Phobius"/>
    </source>
</evidence>
<evidence type="ECO:0000313" key="2">
    <source>
        <dbReference type="EMBL" id="KAJ6639110.1"/>
    </source>
</evidence>
<dbReference type="Proteomes" id="UP001151699">
    <property type="component" value="Chromosome X"/>
</dbReference>
<keyword evidence="1" id="KW-0812">Transmembrane</keyword>
<reference evidence="2" key="1">
    <citation type="submission" date="2022-07" db="EMBL/GenBank/DDBJ databases">
        <authorList>
            <person name="Trinca V."/>
            <person name="Uliana J.V.C."/>
            <person name="Torres T.T."/>
            <person name="Ward R.J."/>
            <person name="Monesi N."/>
        </authorList>
    </citation>
    <scope>NUCLEOTIDE SEQUENCE</scope>
    <source>
        <strain evidence="2">HSMRA1968</strain>
        <tissue evidence="2">Whole embryos</tissue>
    </source>
</reference>
<keyword evidence="1" id="KW-1133">Transmembrane helix</keyword>